<keyword evidence="2" id="KW-1185">Reference proteome</keyword>
<dbReference type="GeneID" id="85366577"/>
<dbReference type="AlphaFoldDB" id="A0AA39NKE5"/>
<name>A0AA39NKE5_ARMTA</name>
<evidence type="ECO:0000313" key="2">
    <source>
        <dbReference type="Proteomes" id="UP001175211"/>
    </source>
</evidence>
<dbReference type="Proteomes" id="UP001175211">
    <property type="component" value="Unassembled WGS sequence"/>
</dbReference>
<organism evidence="1 2">
    <name type="scientific">Armillaria tabescens</name>
    <name type="common">Ringless honey mushroom</name>
    <name type="synonym">Agaricus tabescens</name>
    <dbReference type="NCBI Taxonomy" id="1929756"/>
    <lineage>
        <taxon>Eukaryota</taxon>
        <taxon>Fungi</taxon>
        <taxon>Dikarya</taxon>
        <taxon>Basidiomycota</taxon>
        <taxon>Agaricomycotina</taxon>
        <taxon>Agaricomycetes</taxon>
        <taxon>Agaricomycetidae</taxon>
        <taxon>Agaricales</taxon>
        <taxon>Marasmiineae</taxon>
        <taxon>Physalacriaceae</taxon>
        <taxon>Desarmillaria</taxon>
    </lineage>
</organism>
<evidence type="ECO:0000313" key="1">
    <source>
        <dbReference type="EMBL" id="KAK0467245.1"/>
    </source>
</evidence>
<gene>
    <name evidence="1" type="ORF">EV420DRAFT_673814</name>
</gene>
<proteinExistence type="predicted"/>
<reference evidence="1" key="1">
    <citation type="submission" date="2023-06" db="EMBL/GenBank/DDBJ databases">
        <authorList>
            <consortium name="Lawrence Berkeley National Laboratory"/>
            <person name="Ahrendt S."/>
            <person name="Sahu N."/>
            <person name="Indic B."/>
            <person name="Wong-Bajracharya J."/>
            <person name="Merenyi Z."/>
            <person name="Ke H.-M."/>
            <person name="Monk M."/>
            <person name="Kocsube S."/>
            <person name="Drula E."/>
            <person name="Lipzen A."/>
            <person name="Balint B."/>
            <person name="Henrissat B."/>
            <person name="Andreopoulos B."/>
            <person name="Martin F.M."/>
            <person name="Harder C.B."/>
            <person name="Rigling D."/>
            <person name="Ford K.L."/>
            <person name="Foster G.D."/>
            <person name="Pangilinan J."/>
            <person name="Papanicolaou A."/>
            <person name="Barry K."/>
            <person name="LaButti K."/>
            <person name="Viragh M."/>
            <person name="Koriabine M."/>
            <person name="Yan M."/>
            <person name="Riley R."/>
            <person name="Champramary S."/>
            <person name="Plett K.L."/>
            <person name="Tsai I.J."/>
            <person name="Slot J."/>
            <person name="Sipos G."/>
            <person name="Plett J."/>
            <person name="Nagy L.G."/>
            <person name="Grigoriev I.V."/>
        </authorList>
    </citation>
    <scope>NUCLEOTIDE SEQUENCE</scope>
    <source>
        <strain evidence="1">CCBAS 213</strain>
    </source>
</reference>
<dbReference type="EMBL" id="JAUEPS010000003">
    <property type="protein sequence ID" value="KAK0467245.1"/>
    <property type="molecule type" value="Genomic_DNA"/>
</dbReference>
<accession>A0AA39NKE5</accession>
<dbReference type="RefSeq" id="XP_060337837.1">
    <property type="nucleotide sequence ID" value="XM_060483029.1"/>
</dbReference>
<comment type="caution">
    <text evidence="1">The sequence shown here is derived from an EMBL/GenBank/DDBJ whole genome shotgun (WGS) entry which is preliminary data.</text>
</comment>
<sequence length="103" mass="11050">MCGRTDVWDIILAVPHRDTVAPSKNPSGGIKGPRVSIGSFVLPVFFSGATLDMFVNLDGSMVPAISKPKTHHVKCTLGSLRITCTFLVTHMHLGIHMLVPIAS</sequence>
<protein>
    <submittedName>
        <fullName evidence="1">Uncharacterized protein</fullName>
    </submittedName>
</protein>